<dbReference type="InterPro" id="IPR010432">
    <property type="entry name" value="RDD"/>
</dbReference>
<gene>
    <name evidence="7" type="ORF">JL102_19395</name>
</gene>
<evidence type="ECO:0000313" key="8">
    <source>
        <dbReference type="Proteomes" id="UP000659388"/>
    </source>
</evidence>
<dbReference type="Proteomes" id="UP000659388">
    <property type="component" value="Unassembled WGS sequence"/>
</dbReference>
<protein>
    <submittedName>
        <fullName evidence="7">RDD family protein</fullName>
    </submittedName>
</protein>
<evidence type="ECO:0000256" key="4">
    <source>
        <dbReference type="ARBA" id="ARBA00022989"/>
    </source>
</evidence>
<comment type="subcellular location">
    <subcellularLocation>
        <location evidence="1">Cell membrane</location>
        <topology evidence="1">Multi-pass membrane protein</topology>
    </subcellularLocation>
</comment>
<keyword evidence="4" id="KW-1133">Transmembrane helix</keyword>
<comment type="caution">
    <text evidence="7">The sequence shown here is derived from an EMBL/GenBank/DDBJ whole genome shotgun (WGS) entry which is preliminary data.</text>
</comment>
<dbReference type="GO" id="GO:0005886">
    <property type="term" value="C:plasma membrane"/>
    <property type="evidence" value="ECO:0007669"/>
    <property type="project" value="UniProtKB-SubCell"/>
</dbReference>
<sequence>MSENNLNLIAAVLYLFYHVIMEASFGKTVGKFVTKTKVVTLERGRPSLLQVIGRSFARCIPFDSFSFFGGNGAIGWHDSLPKTRVIDDK</sequence>
<dbReference type="Pfam" id="PF06271">
    <property type="entry name" value="RDD"/>
    <property type="match status" value="1"/>
</dbReference>
<keyword evidence="3" id="KW-0812">Transmembrane</keyword>
<accession>A0A937F8L4</accession>
<organism evidence="7 8">
    <name type="scientific">Fulvivirga sediminis</name>
    <dbReference type="NCBI Taxonomy" id="2803949"/>
    <lineage>
        <taxon>Bacteria</taxon>
        <taxon>Pseudomonadati</taxon>
        <taxon>Bacteroidota</taxon>
        <taxon>Cytophagia</taxon>
        <taxon>Cytophagales</taxon>
        <taxon>Fulvivirgaceae</taxon>
        <taxon>Fulvivirga</taxon>
    </lineage>
</organism>
<evidence type="ECO:0000256" key="3">
    <source>
        <dbReference type="ARBA" id="ARBA00022692"/>
    </source>
</evidence>
<dbReference type="InterPro" id="IPR051791">
    <property type="entry name" value="Pra-immunoreactive"/>
</dbReference>
<dbReference type="PANTHER" id="PTHR36115:SF4">
    <property type="entry name" value="MEMBRANE PROTEIN"/>
    <property type="match status" value="1"/>
</dbReference>
<evidence type="ECO:0000313" key="7">
    <source>
        <dbReference type="EMBL" id="MBL3658326.1"/>
    </source>
</evidence>
<dbReference type="AlphaFoldDB" id="A0A937F8L4"/>
<reference evidence="7" key="1">
    <citation type="submission" date="2021-01" db="EMBL/GenBank/DDBJ databases">
        <title>Fulvivirga kasyanovii gen. nov., sp nov., a novel member of the phylum Bacteroidetes isolated from seawater in a mussel farm.</title>
        <authorList>
            <person name="Zhao L.-H."/>
            <person name="Wang Z.-J."/>
        </authorList>
    </citation>
    <scope>NUCLEOTIDE SEQUENCE</scope>
    <source>
        <strain evidence="7">2943</strain>
    </source>
</reference>
<evidence type="ECO:0000256" key="1">
    <source>
        <dbReference type="ARBA" id="ARBA00004651"/>
    </source>
</evidence>
<keyword evidence="5" id="KW-0472">Membrane</keyword>
<keyword evidence="2" id="KW-1003">Cell membrane</keyword>
<evidence type="ECO:0000256" key="2">
    <source>
        <dbReference type="ARBA" id="ARBA00022475"/>
    </source>
</evidence>
<name>A0A937F8L4_9BACT</name>
<evidence type="ECO:0000256" key="5">
    <source>
        <dbReference type="ARBA" id="ARBA00023136"/>
    </source>
</evidence>
<keyword evidence="8" id="KW-1185">Reference proteome</keyword>
<evidence type="ECO:0000259" key="6">
    <source>
        <dbReference type="Pfam" id="PF06271"/>
    </source>
</evidence>
<dbReference type="RefSeq" id="WP_202246120.1">
    <property type="nucleotide sequence ID" value="NZ_JAESIY010000012.1"/>
</dbReference>
<dbReference type="PANTHER" id="PTHR36115">
    <property type="entry name" value="PROLINE-RICH ANTIGEN HOMOLOG-RELATED"/>
    <property type="match status" value="1"/>
</dbReference>
<proteinExistence type="predicted"/>
<dbReference type="EMBL" id="JAESIY010000012">
    <property type="protein sequence ID" value="MBL3658326.1"/>
    <property type="molecule type" value="Genomic_DNA"/>
</dbReference>
<feature type="domain" description="RDD" evidence="6">
    <location>
        <begin position="8"/>
        <end position="68"/>
    </location>
</feature>